<protein>
    <submittedName>
        <fullName evidence="1">Uncharacterized protein</fullName>
    </submittedName>
</protein>
<evidence type="ECO:0000313" key="1">
    <source>
        <dbReference type="EMBL" id="MCD7463083.1"/>
    </source>
</evidence>
<keyword evidence="2" id="KW-1185">Reference proteome</keyword>
<comment type="caution">
    <text evidence="1">The sequence shown here is derived from an EMBL/GenBank/DDBJ whole genome shotgun (WGS) entry which is preliminary data.</text>
</comment>
<evidence type="ECO:0000313" key="2">
    <source>
        <dbReference type="Proteomes" id="UP000823775"/>
    </source>
</evidence>
<organism evidence="1 2">
    <name type="scientific">Datura stramonium</name>
    <name type="common">Jimsonweed</name>
    <name type="synonym">Common thornapple</name>
    <dbReference type="NCBI Taxonomy" id="4076"/>
    <lineage>
        <taxon>Eukaryota</taxon>
        <taxon>Viridiplantae</taxon>
        <taxon>Streptophyta</taxon>
        <taxon>Embryophyta</taxon>
        <taxon>Tracheophyta</taxon>
        <taxon>Spermatophyta</taxon>
        <taxon>Magnoliopsida</taxon>
        <taxon>eudicotyledons</taxon>
        <taxon>Gunneridae</taxon>
        <taxon>Pentapetalae</taxon>
        <taxon>asterids</taxon>
        <taxon>lamiids</taxon>
        <taxon>Solanales</taxon>
        <taxon>Solanaceae</taxon>
        <taxon>Solanoideae</taxon>
        <taxon>Datureae</taxon>
        <taxon>Datura</taxon>
    </lineage>
</organism>
<dbReference type="Proteomes" id="UP000823775">
    <property type="component" value="Unassembled WGS sequence"/>
</dbReference>
<sequence>MDSGNKKDAKKAFTRPRLVGHSVFGSNSGYICAEQKRPTSKIIKSRPLQKMTSSSLVTNDLGYAPTKGLKWKEKTAITGSQLQHKSALVRYMKSKIQTSSQGATRDV</sequence>
<name>A0ABS8SWH3_DATST</name>
<proteinExistence type="predicted"/>
<accession>A0ABS8SWH3</accession>
<reference evidence="1 2" key="1">
    <citation type="journal article" date="2021" name="BMC Genomics">
        <title>Datura genome reveals duplications of psychoactive alkaloid biosynthetic genes and high mutation rate following tissue culture.</title>
        <authorList>
            <person name="Rajewski A."/>
            <person name="Carter-House D."/>
            <person name="Stajich J."/>
            <person name="Litt A."/>
        </authorList>
    </citation>
    <scope>NUCLEOTIDE SEQUENCE [LARGE SCALE GENOMIC DNA]</scope>
    <source>
        <strain evidence="1">AR-01</strain>
    </source>
</reference>
<gene>
    <name evidence="1" type="ORF">HAX54_049907</name>
</gene>
<dbReference type="EMBL" id="JACEIK010000859">
    <property type="protein sequence ID" value="MCD7463083.1"/>
    <property type="molecule type" value="Genomic_DNA"/>
</dbReference>